<feature type="region of interest" description="Disordered" evidence="1">
    <location>
        <begin position="72"/>
        <end position="102"/>
    </location>
</feature>
<accession>A0A812QWD3</accession>
<dbReference type="SUPFAM" id="SSF53659">
    <property type="entry name" value="Isocitrate/Isopropylmalate dehydrogenase-like"/>
    <property type="match status" value="1"/>
</dbReference>
<keyword evidence="3" id="KW-1185">Reference proteome</keyword>
<dbReference type="AlphaFoldDB" id="A0A812QWD3"/>
<dbReference type="EMBL" id="CAJNJA010017727">
    <property type="protein sequence ID" value="CAE7406762.1"/>
    <property type="molecule type" value="Genomic_DNA"/>
</dbReference>
<proteinExistence type="predicted"/>
<evidence type="ECO:0000256" key="1">
    <source>
        <dbReference type="SAM" id="MobiDB-lite"/>
    </source>
</evidence>
<protein>
    <submittedName>
        <fullName evidence="2">Uncharacterized protein</fullName>
    </submittedName>
</protein>
<reference evidence="2" key="1">
    <citation type="submission" date="2021-02" db="EMBL/GenBank/DDBJ databases">
        <authorList>
            <person name="Dougan E. K."/>
            <person name="Rhodes N."/>
            <person name="Thang M."/>
            <person name="Chan C."/>
        </authorList>
    </citation>
    <scope>NUCLEOTIDE SEQUENCE</scope>
</reference>
<gene>
    <name evidence="2" type="ORF">SNEC2469_LOCUS11169</name>
</gene>
<evidence type="ECO:0000313" key="2">
    <source>
        <dbReference type="EMBL" id="CAE7406762.1"/>
    </source>
</evidence>
<name>A0A812QWD3_9DINO</name>
<dbReference type="InterPro" id="IPR004436">
    <property type="entry name" value="Isocitrate_DH_NADP_mono"/>
</dbReference>
<dbReference type="Proteomes" id="UP000601435">
    <property type="component" value="Unassembled WGS sequence"/>
</dbReference>
<dbReference type="Pfam" id="PF03971">
    <property type="entry name" value="IDH"/>
    <property type="match status" value="1"/>
</dbReference>
<comment type="caution">
    <text evidence="2">The sequence shown here is derived from an EMBL/GenBank/DDBJ whole genome shotgun (WGS) entry which is preliminary data.</text>
</comment>
<dbReference type="GO" id="GO:0006099">
    <property type="term" value="P:tricarboxylic acid cycle"/>
    <property type="evidence" value="ECO:0007669"/>
    <property type="project" value="InterPro"/>
</dbReference>
<feature type="compositionally biased region" description="Basic and acidic residues" evidence="1">
    <location>
        <begin position="72"/>
        <end position="89"/>
    </location>
</feature>
<evidence type="ECO:0000313" key="3">
    <source>
        <dbReference type="Proteomes" id="UP000601435"/>
    </source>
</evidence>
<feature type="non-terminal residue" evidence="2">
    <location>
        <position position="1"/>
    </location>
</feature>
<dbReference type="GO" id="GO:0004450">
    <property type="term" value="F:isocitrate dehydrogenase (NADP+) activity"/>
    <property type="evidence" value="ECO:0007669"/>
    <property type="project" value="InterPro"/>
</dbReference>
<sequence>MLVPPLTFEHFEGVCPVETSDISVAARWMFRQEWQVQGASRLPTLAVHAAVCMLGTVIARSSCFCQEHIEDYPRDPKDDEEKKVQEKSKQVLRSAVNPVLRE</sequence>
<organism evidence="2 3">
    <name type="scientific">Symbiodinium necroappetens</name>
    <dbReference type="NCBI Taxonomy" id="1628268"/>
    <lineage>
        <taxon>Eukaryota</taxon>
        <taxon>Sar</taxon>
        <taxon>Alveolata</taxon>
        <taxon>Dinophyceae</taxon>
        <taxon>Suessiales</taxon>
        <taxon>Symbiodiniaceae</taxon>
        <taxon>Symbiodinium</taxon>
    </lineage>
</organism>